<name>A0ACB5R5H9_9BURK</name>
<keyword evidence="2" id="KW-1185">Reference proteome</keyword>
<sequence length="112" mass="12780">MNRPQLAALPKHLLVELYRRAIGAPGDYARNPKSFYLKALDAREGTEIATILAGIERKPRKVQRRTIEKRNALENAKEYRAICKALVDWGDDLADNREALRKLQARARVALE</sequence>
<reference evidence="1" key="1">
    <citation type="submission" date="2021-09" db="EMBL/GenBank/DDBJ databases">
        <title>Isolation and characterization of 3-chlorobenzoate degrading bacteria from soils in Shizuoka.</title>
        <authorList>
            <person name="Ifat A."/>
            <person name="Ogawa N."/>
            <person name="Kimbara K."/>
            <person name="Moriuchi R."/>
            <person name="Dohra H."/>
            <person name="Shintani M."/>
        </authorList>
    </citation>
    <scope>NUCLEOTIDE SEQUENCE</scope>
    <source>
        <strain evidence="1">19CS2-2</strain>
    </source>
</reference>
<accession>A0ACB5R5H9</accession>
<gene>
    <name evidence="1" type="ORF">CBA19CS22_38015</name>
</gene>
<dbReference type="EMBL" id="BPUR01000041">
    <property type="protein sequence ID" value="GJH22467.1"/>
    <property type="molecule type" value="Genomic_DNA"/>
</dbReference>
<organism evidence="1 2">
    <name type="scientific">Caballeronia novacaledonica</name>
    <dbReference type="NCBI Taxonomy" id="1544861"/>
    <lineage>
        <taxon>Bacteria</taxon>
        <taxon>Pseudomonadati</taxon>
        <taxon>Pseudomonadota</taxon>
        <taxon>Betaproteobacteria</taxon>
        <taxon>Burkholderiales</taxon>
        <taxon>Burkholderiaceae</taxon>
        <taxon>Caballeronia</taxon>
    </lineage>
</organism>
<evidence type="ECO:0000313" key="1">
    <source>
        <dbReference type="EMBL" id="GJH22467.1"/>
    </source>
</evidence>
<comment type="caution">
    <text evidence="1">The sequence shown here is derived from an EMBL/GenBank/DDBJ whole genome shotgun (WGS) entry which is preliminary data.</text>
</comment>
<proteinExistence type="predicted"/>
<dbReference type="Proteomes" id="UP001055013">
    <property type="component" value="Unassembled WGS sequence"/>
</dbReference>
<evidence type="ECO:0000313" key="2">
    <source>
        <dbReference type="Proteomes" id="UP001055013"/>
    </source>
</evidence>
<protein>
    <submittedName>
        <fullName evidence="1">Uncharacterized protein</fullName>
    </submittedName>
</protein>